<sequence length="80" mass="8620">MQAYVASFKEANKARIDAKVRLQMMQNAMEARDSPNKNVQENESLKVSLAVPAAVVSTESKENVDAVSEVDPPSAGKDAI</sequence>
<dbReference type="Proteomes" id="UP000887576">
    <property type="component" value="Unplaced"/>
</dbReference>
<name>A0AC34Q124_9BILA</name>
<reference evidence="2" key="1">
    <citation type="submission" date="2022-11" db="UniProtKB">
        <authorList>
            <consortium name="WormBaseParasite"/>
        </authorList>
    </citation>
    <scope>IDENTIFICATION</scope>
</reference>
<dbReference type="WBParaSite" id="JU765_v2.g11955.t1">
    <property type="protein sequence ID" value="JU765_v2.g11955.t1"/>
    <property type="gene ID" value="JU765_v2.g11955"/>
</dbReference>
<organism evidence="1 2">
    <name type="scientific">Panagrolaimus sp. JU765</name>
    <dbReference type="NCBI Taxonomy" id="591449"/>
    <lineage>
        <taxon>Eukaryota</taxon>
        <taxon>Metazoa</taxon>
        <taxon>Ecdysozoa</taxon>
        <taxon>Nematoda</taxon>
        <taxon>Chromadorea</taxon>
        <taxon>Rhabditida</taxon>
        <taxon>Tylenchina</taxon>
        <taxon>Panagrolaimomorpha</taxon>
        <taxon>Panagrolaimoidea</taxon>
        <taxon>Panagrolaimidae</taxon>
        <taxon>Panagrolaimus</taxon>
    </lineage>
</organism>
<accession>A0AC34Q124</accession>
<protein>
    <submittedName>
        <fullName evidence="2">Uncharacterized protein</fullName>
    </submittedName>
</protein>
<evidence type="ECO:0000313" key="1">
    <source>
        <dbReference type="Proteomes" id="UP000887576"/>
    </source>
</evidence>
<evidence type="ECO:0000313" key="2">
    <source>
        <dbReference type="WBParaSite" id="JU765_v2.g11955.t1"/>
    </source>
</evidence>
<proteinExistence type="predicted"/>